<organism evidence="3 4">
    <name type="scientific">Clavibacter nebraskensis</name>
    <dbReference type="NCBI Taxonomy" id="31963"/>
    <lineage>
        <taxon>Bacteria</taxon>
        <taxon>Bacillati</taxon>
        <taxon>Actinomycetota</taxon>
        <taxon>Actinomycetes</taxon>
        <taxon>Micrococcales</taxon>
        <taxon>Microbacteriaceae</taxon>
        <taxon>Clavibacter</taxon>
    </lineage>
</organism>
<reference evidence="3 4" key="1">
    <citation type="submission" date="2018-08" db="EMBL/GenBank/DDBJ databases">
        <title>Genome Sequence of Clavibacter michiganensis Subspecies type strains, and the Atypical Peach-Colored Strains Isolated from Tomato.</title>
        <authorList>
            <person name="Osdaghi E."/>
            <person name="Portier P."/>
            <person name="Briand M."/>
            <person name="Jacques M.-A."/>
        </authorList>
    </citation>
    <scope>NUCLEOTIDE SEQUENCE [LARGE SCALE GENOMIC DNA]</scope>
    <source>
        <strain evidence="3 4">CFBP 7577</strain>
    </source>
</reference>
<name>A0A399QKJ7_9MICO</name>
<dbReference type="AlphaFoldDB" id="A0A399QKJ7"/>
<dbReference type="Pfam" id="PF09250">
    <property type="entry name" value="Prim-Pol"/>
    <property type="match status" value="1"/>
</dbReference>
<feature type="compositionally biased region" description="Low complexity" evidence="1">
    <location>
        <begin position="20"/>
        <end position="32"/>
    </location>
</feature>
<dbReference type="SMART" id="SM00943">
    <property type="entry name" value="Prim-Pol"/>
    <property type="match status" value="1"/>
</dbReference>
<dbReference type="CDD" id="cd04859">
    <property type="entry name" value="Prim_Pol"/>
    <property type="match status" value="1"/>
</dbReference>
<evidence type="ECO:0000256" key="1">
    <source>
        <dbReference type="SAM" id="MobiDB-lite"/>
    </source>
</evidence>
<sequence>MPASGGSLRHPHTRSLPNTASRSASSAALSRRVGSPTPVQAAGSSSSPTRTSNASSWAPRRCAEMPSIRRPVKSIVSLPDAIATDEVLIETDTLRIPDVSGLATVDAALAYAGAGLFVGPVRAGTKSPGDLLGGGWQGKTSTAPEVIRGWYLKHPTAGVFIHTGPSRLVVFDLDKTETLDELPPELAAALRVGVFQRSRGTGDRGHYVFSTDERLSNSAGAFSAWGDVRAGNGVIVTAPSVHPGTGTPYLWVDAGPVPPLPAALRALLRSGGPEARPALKPSQQDAFFAKHTAATRPEALQGPLTNFSARVADGESRHMALATVLPWALREARQGLYSARAVFEQFGAAFLASFETGAEGSRPGPAPGEFENTFSWAAAQPTPAETAESLWELSPQLARIRRHALKQMVTPWSLLGVGILRSLAAVPPSHVLPDIVGTTAPPNLFVGLVGASGAGKGSAEGVARDVFQWSEAARSDVRPGQPGSGEGIPKMFGSYQAKAGGVEFQHTRVLMSVSEIDSLAALFKRDSSTLSSTLRALWSGETLGNDYSAKDNRVIVRAKRYRAGLLVGIQPDHAQPLFDDATGGLLQRFVFVGTQDPSQPAPPEAAGEVDVIRLPEWRGEDLASWLNVMGREVEEGESVSMCRRRSTQRCKLLVSVRFEASRTVSTDTACCSRRRSLWASPCCTGTRMASTWSTGSGPSC</sequence>
<dbReference type="Proteomes" id="UP000265361">
    <property type="component" value="Unassembled WGS sequence"/>
</dbReference>
<dbReference type="EMBL" id="QWED01000005">
    <property type="protein sequence ID" value="RIJ19443.1"/>
    <property type="molecule type" value="Genomic_DNA"/>
</dbReference>
<protein>
    <submittedName>
        <fullName evidence="3">DUF3987 domain-containing protein</fullName>
    </submittedName>
</protein>
<dbReference type="InterPro" id="IPR015330">
    <property type="entry name" value="DNA_primase/pol_bifunc_N"/>
</dbReference>
<comment type="caution">
    <text evidence="3">The sequence shown here is derived from an EMBL/GenBank/DDBJ whole genome shotgun (WGS) entry which is preliminary data.</text>
</comment>
<proteinExistence type="predicted"/>
<evidence type="ECO:0000313" key="4">
    <source>
        <dbReference type="Proteomes" id="UP000265361"/>
    </source>
</evidence>
<evidence type="ECO:0000259" key="2">
    <source>
        <dbReference type="SMART" id="SM00943"/>
    </source>
</evidence>
<feature type="region of interest" description="Disordered" evidence="1">
    <location>
        <begin position="1"/>
        <end position="62"/>
    </location>
</feature>
<gene>
    <name evidence="3" type="ORF">DZF97_00675</name>
</gene>
<evidence type="ECO:0000313" key="3">
    <source>
        <dbReference type="EMBL" id="RIJ19443.1"/>
    </source>
</evidence>
<accession>A0A399QKJ7</accession>
<feature type="compositionally biased region" description="Low complexity" evidence="1">
    <location>
        <begin position="41"/>
        <end position="56"/>
    </location>
</feature>
<feature type="domain" description="DNA primase/polymerase bifunctional N-terminal" evidence="2">
    <location>
        <begin position="108"/>
        <end position="264"/>
    </location>
</feature>
<dbReference type="SUPFAM" id="SSF56747">
    <property type="entry name" value="Prim-pol domain"/>
    <property type="match status" value="1"/>
</dbReference>